<reference evidence="3" key="2">
    <citation type="submission" date="2016-04" db="EMBL/GenBank/DDBJ databases">
        <title>First Complete Genome Sequence of a Subdivision 6 Acidobacterium.</title>
        <authorList>
            <person name="Huang S."/>
            <person name="Vieira S."/>
            <person name="Bunk B."/>
            <person name="Riedel T."/>
            <person name="Sproeer C."/>
            <person name="Overmann J."/>
        </authorList>
    </citation>
    <scope>NUCLEOTIDE SEQUENCE [LARGE SCALE GENOMIC DNA]</scope>
    <source>
        <strain evidence="3">DSM 100886 HEG_-6_39</strain>
    </source>
</reference>
<dbReference type="OrthoDB" id="5185837at2"/>
<dbReference type="InterPro" id="IPR041916">
    <property type="entry name" value="Anti_sigma_zinc_sf"/>
</dbReference>
<proteinExistence type="predicted"/>
<keyword evidence="1" id="KW-1133">Transmembrane helix</keyword>
<gene>
    <name evidence="2" type="ORF">LuPra_01199</name>
</gene>
<feature type="transmembrane region" description="Helical" evidence="1">
    <location>
        <begin position="81"/>
        <end position="101"/>
    </location>
</feature>
<dbReference type="KEGG" id="abac:LuPra_01199"/>
<dbReference type="Gene3D" id="1.10.10.1320">
    <property type="entry name" value="Anti-sigma factor, zinc-finger domain"/>
    <property type="match status" value="1"/>
</dbReference>
<dbReference type="Proteomes" id="UP000076079">
    <property type="component" value="Chromosome"/>
</dbReference>
<evidence type="ECO:0000313" key="2">
    <source>
        <dbReference type="EMBL" id="AMY08011.1"/>
    </source>
</evidence>
<sequence length="268" mass="27958">MSACTRYPDDEVVLQYVTGDLDEPELVAFEDHLFACDPCLARVERYQAAQQVLGTREIASAPVVVASGGAPSVMPSRGLPWWALAIAASLLVGLAVSAVYLRQAPPEQVQAQVALPSAPEARPAVGRSASALRVAVLAMVTPPPYLSLTTRGDGDSHFSAAMQAYSRADWPVASRELAAIDTTAARFYQGIADLMRGDGPAAVSALDAVRGSGQQPYARESLFYLGKAALQRGDVTAAQASFAAARDAGAGPAGEAARMLASLSELLQ</sequence>
<evidence type="ECO:0000313" key="3">
    <source>
        <dbReference type="Proteomes" id="UP000076079"/>
    </source>
</evidence>
<organism evidence="2 3">
    <name type="scientific">Luteitalea pratensis</name>
    <dbReference type="NCBI Taxonomy" id="1855912"/>
    <lineage>
        <taxon>Bacteria</taxon>
        <taxon>Pseudomonadati</taxon>
        <taxon>Acidobacteriota</taxon>
        <taxon>Vicinamibacteria</taxon>
        <taxon>Vicinamibacterales</taxon>
        <taxon>Vicinamibacteraceae</taxon>
        <taxon>Luteitalea</taxon>
    </lineage>
</organism>
<dbReference type="RefSeq" id="WP_110169890.1">
    <property type="nucleotide sequence ID" value="NZ_CP015136.1"/>
</dbReference>
<dbReference type="AlphaFoldDB" id="A0A143PHL1"/>
<protein>
    <submittedName>
        <fullName evidence="2">Uncharacterized protein</fullName>
    </submittedName>
</protein>
<keyword evidence="3" id="KW-1185">Reference proteome</keyword>
<dbReference type="EMBL" id="CP015136">
    <property type="protein sequence ID" value="AMY08011.1"/>
    <property type="molecule type" value="Genomic_DNA"/>
</dbReference>
<reference evidence="2 3" key="1">
    <citation type="journal article" date="2016" name="Genome Announc.">
        <title>First Complete Genome Sequence of a Subdivision 6 Acidobacterium Strain.</title>
        <authorList>
            <person name="Huang S."/>
            <person name="Vieira S."/>
            <person name="Bunk B."/>
            <person name="Riedel T."/>
            <person name="Sproer C."/>
            <person name="Overmann J."/>
        </authorList>
    </citation>
    <scope>NUCLEOTIDE SEQUENCE [LARGE SCALE GENOMIC DNA]</scope>
    <source>
        <strain evidence="3">DSM 100886 HEG_-6_39</strain>
    </source>
</reference>
<evidence type="ECO:0000256" key="1">
    <source>
        <dbReference type="SAM" id="Phobius"/>
    </source>
</evidence>
<accession>A0A143PHL1</accession>
<keyword evidence="1" id="KW-0472">Membrane</keyword>
<name>A0A143PHL1_LUTPR</name>
<keyword evidence="1" id="KW-0812">Transmembrane</keyword>
<dbReference type="STRING" id="1855912.LuPra_01199"/>